<organism evidence="3 4">
    <name type="scientific">Spinacia oleracea</name>
    <name type="common">Spinach</name>
    <dbReference type="NCBI Taxonomy" id="3562"/>
    <lineage>
        <taxon>Eukaryota</taxon>
        <taxon>Viridiplantae</taxon>
        <taxon>Streptophyta</taxon>
        <taxon>Embryophyta</taxon>
        <taxon>Tracheophyta</taxon>
        <taxon>Spermatophyta</taxon>
        <taxon>Magnoliopsida</taxon>
        <taxon>eudicotyledons</taxon>
        <taxon>Gunneridae</taxon>
        <taxon>Pentapetalae</taxon>
        <taxon>Caryophyllales</taxon>
        <taxon>Chenopodiaceae</taxon>
        <taxon>Chenopodioideae</taxon>
        <taxon>Anserineae</taxon>
        <taxon>Spinacia</taxon>
    </lineage>
</organism>
<keyword evidence="3" id="KW-1185">Reference proteome</keyword>
<comment type="similarity">
    <text evidence="1">Belongs to the peptidase S10 family.</text>
</comment>
<evidence type="ECO:0000256" key="2">
    <source>
        <dbReference type="SAM" id="SignalP"/>
    </source>
</evidence>
<name>A0ABM3RUE3_SPIOL</name>
<proteinExistence type="inferred from homology"/>
<dbReference type="Pfam" id="PF00450">
    <property type="entry name" value="Peptidase_S10"/>
    <property type="match status" value="1"/>
</dbReference>
<protein>
    <submittedName>
        <fullName evidence="4">Serine carboxypeptidase-like 18</fullName>
    </submittedName>
</protein>
<sequence length="473" mass="53622">MSTPKKLTQIISLLLLAVAFFPAPSYSGKTVDYLPGFSGKLPFDLQTGYIEVGDSELFYYFVESEGNPKQDPLLLWLTGGPGCSSWNSLVYEIGPLEFDLDASLEGGLPQLRSYEHSWTKSASIIFLDSPVGTGFSYSTTPEGWPTSDTEASNEAYQFLMQWVAENPQYLDVPFYVGGDGYSGIIVPLITKLVVEGNEAGVQPRLNLKGYLVGSPNTDDFIDSNSKVEFAHRMALISDITYNNAKKYCKKNYVDVDPDNTQCILALDDYERCVRGIWPNQILEPKCTLGRPQDDRWTRRSLQEDPNEFILSVPQVSNLWCRNFNYGLSDSWANDEAVQDALHVRKGTVNQWSRCNQTISYTKDQPSVVQVHQNLTNYNLRLLVYSGDRDMVVTFVGVVQWIKSIKNSANLTLSDKWRPWFVEGQVGGYTRKYEKNSDYFLTYATVKGGGHTAAEYYRKECYEMFNRWVSLYPL</sequence>
<feature type="chain" id="PRO_5045429622" evidence="2">
    <location>
        <begin position="28"/>
        <end position="473"/>
    </location>
</feature>
<dbReference type="RefSeq" id="XP_056699232.1">
    <property type="nucleotide sequence ID" value="XM_056843254.1"/>
</dbReference>
<evidence type="ECO:0000313" key="3">
    <source>
        <dbReference type="Proteomes" id="UP000813463"/>
    </source>
</evidence>
<feature type="signal peptide" evidence="2">
    <location>
        <begin position="1"/>
        <end position="27"/>
    </location>
</feature>
<dbReference type="PANTHER" id="PTHR11802">
    <property type="entry name" value="SERINE PROTEASE FAMILY S10 SERINE CARBOXYPEPTIDASE"/>
    <property type="match status" value="1"/>
</dbReference>
<dbReference type="GeneID" id="110804764"/>
<accession>A0ABM3RUE3</accession>
<keyword evidence="2" id="KW-0732">Signal</keyword>
<evidence type="ECO:0000313" key="4">
    <source>
        <dbReference type="RefSeq" id="XP_056699232.1"/>
    </source>
</evidence>
<dbReference type="InterPro" id="IPR001563">
    <property type="entry name" value="Peptidase_S10"/>
</dbReference>
<dbReference type="PANTHER" id="PTHR11802:SF377">
    <property type="entry name" value="SERINE CARBOXYPEPTIDASE-LIKE 18"/>
    <property type="match status" value="1"/>
</dbReference>
<reference evidence="3" key="1">
    <citation type="journal article" date="2021" name="Nat. Commun.">
        <title>Genomic analyses provide insights into spinach domestication and the genetic basis of agronomic traits.</title>
        <authorList>
            <person name="Cai X."/>
            <person name="Sun X."/>
            <person name="Xu C."/>
            <person name="Sun H."/>
            <person name="Wang X."/>
            <person name="Ge C."/>
            <person name="Zhang Z."/>
            <person name="Wang Q."/>
            <person name="Fei Z."/>
            <person name="Jiao C."/>
            <person name="Wang Q."/>
        </authorList>
    </citation>
    <scope>NUCLEOTIDE SEQUENCE [LARGE SCALE GENOMIC DNA]</scope>
    <source>
        <strain evidence="3">cv. Varoflay</strain>
    </source>
</reference>
<dbReference type="InterPro" id="IPR029058">
    <property type="entry name" value="AB_hydrolase_fold"/>
</dbReference>
<gene>
    <name evidence="4" type="primary">LOC110804764</name>
</gene>
<reference evidence="4" key="2">
    <citation type="submission" date="2025-08" db="UniProtKB">
        <authorList>
            <consortium name="RefSeq"/>
        </authorList>
    </citation>
    <scope>IDENTIFICATION</scope>
    <source>
        <tissue evidence="4">Leaf</tissue>
    </source>
</reference>
<dbReference type="SUPFAM" id="SSF53474">
    <property type="entry name" value="alpha/beta-Hydrolases"/>
    <property type="match status" value="1"/>
</dbReference>
<dbReference type="PRINTS" id="PR00724">
    <property type="entry name" value="CRBOXYPTASEC"/>
</dbReference>
<dbReference type="Proteomes" id="UP000813463">
    <property type="component" value="Chromosome 4"/>
</dbReference>
<dbReference type="Gene3D" id="3.40.50.1820">
    <property type="entry name" value="alpha/beta hydrolase"/>
    <property type="match status" value="1"/>
</dbReference>
<evidence type="ECO:0000256" key="1">
    <source>
        <dbReference type="ARBA" id="ARBA00009431"/>
    </source>
</evidence>